<accession>A0A1F5YQS7</accession>
<dbReference type="AlphaFoldDB" id="A0A1F5YQS7"/>
<comment type="caution">
    <text evidence="2">The sequence shown here is derived from an EMBL/GenBank/DDBJ whole genome shotgun (WGS) entry which is preliminary data.</text>
</comment>
<dbReference type="STRING" id="1817867.A3F83_01255"/>
<name>A0A1F5YQS7_9BACT</name>
<gene>
    <name evidence="2" type="ORF">A3F83_01255</name>
</gene>
<dbReference type="InterPro" id="IPR025641">
    <property type="entry name" value="DUF4340"/>
</dbReference>
<evidence type="ECO:0000313" key="2">
    <source>
        <dbReference type="EMBL" id="OGG02465.1"/>
    </source>
</evidence>
<dbReference type="EMBL" id="MFIX01000183">
    <property type="protein sequence ID" value="OGG02465.1"/>
    <property type="molecule type" value="Genomic_DNA"/>
</dbReference>
<evidence type="ECO:0000259" key="1">
    <source>
        <dbReference type="Pfam" id="PF14238"/>
    </source>
</evidence>
<feature type="domain" description="DUF4340" evidence="1">
    <location>
        <begin position="68"/>
        <end position="204"/>
    </location>
</feature>
<reference evidence="2 3" key="1">
    <citation type="journal article" date="2016" name="Nat. Commun.">
        <title>Thousands of microbial genomes shed light on interconnected biogeochemical processes in an aquifer system.</title>
        <authorList>
            <person name="Anantharaman K."/>
            <person name="Brown C.T."/>
            <person name="Hug L.A."/>
            <person name="Sharon I."/>
            <person name="Castelle C.J."/>
            <person name="Probst A.J."/>
            <person name="Thomas B.C."/>
            <person name="Singh A."/>
            <person name="Wilkins M.J."/>
            <person name="Karaoz U."/>
            <person name="Brodie E.L."/>
            <person name="Williams K.H."/>
            <person name="Hubbard S.S."/>
            <person name="Banfield J.F."/>
        </authorList>
    </citation>
    <scope>NUCLEOTIDE SEQUENCE [LARGE SCALE GENOMIC DNA]</scope>
</reference>
<proteinExistence type="predicted"/>
<protein>
    <recommendedName>
        <fullName evidence="1">DUF4340 domain-containing protein</fullName>
    </recommendedName>
</protein>
<dbReference type="Proteomes" id="UP000179129">
    <property type="component" value="Unassembled WGS sequence"/>
</dbReference>
<dbReference type="Pfam" id="PF14238">
    <property type="entry name" value="DUF4340"/>
    <property type="match status" value="1"/>
</dbReference>
<organism evidence="2 3">
    <name type="scientific">Candidatus Glassbacteria bacterium RIFCSPLOWO2_12_FULL_58_11</name>
    <dbReference type="NCBI Taxonomy" id="1817867"/>
    <lineage>
        <taxon>Bacteria</taxon>
        <taxon>Candidatus Glassiibacteriota</taxon>
    </lineage>
</organism>
<evidence type="ECO:0000313" key="3">
    <source>
        <dbReference type="Proteomes" id="UP000179129"/>
    </source>
</evidence>
<sequence>MNWKVILILLLICSGLGIYLFKIDWGREPAKKTEERDHLLNCALDQIASARITLFDTTYSIRRKSYEWEFVSPYAGELADSIAVNHLLSSLIKIFALSKLPADSLDMAMVHLKNPVMEIEVQTVAGDSTSLRFGALNPTTDNIYVHRDAEKAVMLISKEIGPMLGLNSFMLRGKGLTVIQPLDIAEIRYAGRDIKEFQAARSPGDGVWWMTGGKEKIRADKRKIIRILRDLYENQVRSFESAGVEESSRTGLDNPQRRLLVKAQNGDSVFIALGNTVDQAAYLRWSYSSLYPNDLVLTDSRLLNHLDTNFELDWMVDLRMADFDETRINRIEL</sequence>